<feature type="domain" description="NADAR" evidence="1">
    <location>
        <begin position="17"/>
        <end position="172"/>
    </location>
</feature>
<dbReference type="Gene3D" id="1.10.357.40">
    <property type="entry name" value="YbiA-like"/>
    <property type="match status" value="1"/>
</dbReference>
<gene>
    <name evidence="2" type="ORF">EV356DRAFT_531923</name>
</gene>
<dbReference type="SUPFAM" id="SSF143990">
    <property type="entry name" value="YbiA-like"/>
    <property type="match status" value="1"/>
</dbReference>
<name>A0A6A6HDA4_VIRVR</name>
<evidence type="ECO:0000259" key="1">
    <source>
        <dbReference type="Pfam" id="PF08719"/>
    </source>
</evidence>
<keyword evidence="3" id="KW-1185">Reference proteome</keyword>
<dbReference type="AlphaFoldDB" id="A0A6A6HDA4"/>
<dbReference type="CDD" id="cd15457">
    <property type="entry name" value="NADAR"/>
    <property type="match status" value="1"/>
</dbReference>
<reference evidence="2" key="1">
    <citation type="journal article" date="2020" name="Stud. Mycol.">
        <title>101 Dothideomycetes genomes: a test case for predicting lifestyles and emergence of pathogens.</title>
        <authorList>
            <person name="Haridas S."/>
            <person name="Albert R."/>
            <person name="Binder M."/>
            <person name="Bloem J."/>
            <person name="Labutti K."/>
            <person name="Salamov A."/>
            <person name="Andreopoulos B."/>
            <person name="Baker S."/>
            <person name="Barry K."/>
            <person name="Bills G."/>
            <person name="Bluhm B."/>
            <person name="Cannon C."/>
            <person name="Castanera R."/>
            <person name="Culley D."/>
            <person name="Daum C."/>
            <person name="Ezra D."/>
            <person name="Gonzalez J."/>
            <person name="Henrissat B."/>
            <person name="Kuo A."/>
            <person name="Liang C."/>
            <person name="Lipzen A."/>
            <person name="Lutzoni F."/>
            <person name="Magnuson J."/>
            <person name="Mondo S."/>
            <person name="Nolan M."/>
            <person name="Ohm R."/>
            <person name="Pangilinan J."/>
            <person name="Park H.-J."/>
            <person name="Ramirez L."/>
            <person name="Alfaro M."/>
            <person name="Sun H."/>
            <person name="Tritt A."/>
            <person name="Yoshinaga Y."/>
            <person name="Zwiers L.-H."/>
            <person name="Turgeon B."/>
            <person name="Goodwin S."/>
            <person name="Spatafora J."/>
            <person name="Crous P."/>
            <person name="Grigoriev I."/>
        </authorList>
    </citation>
    <scope>NUCLEOTIDE SEQUENCE</scope>
    <source>
        <strain evidence="2">Tuck. ex Michener</strain>
    </source>
</reference>
<dbReference type="Pfam" id="PF08719">
    <property type="entry name" value="NADAR"/>
    <property type="match status" value="1"/>
</dbReference>
<accession>A0A6A6HDA4</accession>
<evidence type="ECO:0000313" key="2">
    <source>
        <dbReference type="EMBL" id="KAF2235480.1"/>
    </source>
</evidence>
<dbReference type="NCBIfam" id="TIGR02464">
    <property type="entry name" value="ribofla_fusion"/>
    <property type="match status" value="1"/>
</dbReference>
<proteinExistence type="predicted"/>
<dbReference type="InterPro" id="IPR012816">
    <property type="entry name" value="NADAR"/>
</dbReference>
<sequence length="177" mass="20772">MAQQPTILSSSDSGPIFFWREFEEPYGFLSQWYECVFEHNDVKYHHAEMWMMTQKAKLFGDKEATEQMMQTTVPRKHQALGRKVKGYDGKIWDQNKSRIVEEGNWWKFTNCLDQPQLRRLLLETGDRELVEASPTDRIWGVGFNAQTAEANRKDWGQNLLGKAIMAVRKRIREQEAA</sequence>
<dbReference type="Proteomes" id="UP000800092">
    <property type="component" value="Unassembled WGS sequence"/>
</dbReference>
<evidence type="ECO:0000313" key="3">
    <source>
        <dbReference type="Proteomes" id="UP000800092"/>
    </source>
</evidence>
<organism evidence="2 3">
    <name type="scientific">Viridothelium virens</name>
    <name type="common">Speckled blister lichen</name>
    <name type="synonym">Trypethelium virens</name>
    <dbReference type="NCBI Taxonomy" id="1048519"/>
    <lineage>
        <taxon>Eukaryota</taxon>
        <taxon>Fungi</taxon>
        <taxon>Dikarya</taxon>
        <taxon>Ascomycota</taxon>
        <taxon>Pezizomycotina</taxon>
        <taxon>Dothideomycetes</taxon>
        <taxon>Dothideomycetes incertae sedis</taxon>
        <taxon>Trypetheliales</taxon>
        <taxon>Trypetheliaceae</taxon>
        <taxon>Viridothelium</taxon>
    </lineage>
</organism>
<protein>
    <submittedName>
        <fullName evidence="2">DUF1768-domain-containing protein</fullName>
    </submittedName>
</protein>
<dbReference type="InterPro" id="IPR037238">
    <property type="entry name" value="YbiA-like_sf"/>
</dbReference>
<dbReference type="EMBL" id="ML991791">
    <property type="protein sequence ID" value="KAF2235480.1"/>
    <property type="molecule type" value="Genomic_DNA"/>
</dbReference>
<dbReference type="OrthoDB" id="206452at2759"/>